<feature type="region of interest" description="Disordered" evidence="1">
    <location>
        <begin position="45"/>
        <end position="65"/>
    </location>
</feature>
<gene>
    <name evidence="2" type="primary">haaA</name>
    <name evidence="2" type="ORF">ACFQVC_02975</name>
</gene>
<organism evidence="2 3">
    <name type="scientific">Streptomyces monticola</name>
    <dbReference type="NCBI Taxonomy" id="2666263"/>
    <lineage>
        <taxon>Bacteria</taxon>
        <taxon>Bacillati</taxon>
        <taxon>Actinomycetota</taxon>
        <taxon>Actinomycetes</taxon>
        <taxon>Kitasatosporales</taxon>
        <taxon>Streptomycetaceae</taxon>
        <taxon>Streptomyces</taxon>
    </lineage>
</organism>
<evidence type="ECO:0000313" key="3">
    <source>
        <dbReference type="Proteomes" id="UP001596523"/>
    </source>
</evidence>
<evidence type="ECO:0000256" key="1">
    <source>
        <dbReference type="SAM" id="MobiDB-lite"/>
    </source>
</evidence>
<accession>A0ABW2JBV7</accession>
<dbReference type="Proteomes" id="UP001596523">
    <property type="component" value="Unassembled WGS sequence"/>
</dbReference>
<protein>
    <submittedName>
        <fullName evidence="2">HaaA family cyclophane-containing RiPP peptide</fullName>
    </submittedName>
</protein>
<dbReference type="NCBIfam" id="NF041708">
    <property type="entry name" value="RiPP_phane_HaaA"/>
    <property type="match status" value="1"/>
</dbReference>
<dbReference type="RefSeq" id="WP_381826063.1">
    <property type="nucleotide sequence ID" value="NZ_JBHTCF010000001.1"/>
</dbReference>
<sequence>MSSQTPGPAQRAAVDFLPRATAQGEASVVLDRVAARVQARLAAEGAQLNPSDSPHPASLTWPWPI</sequence>
<comment type="caution">
    <text evidence="2">The sequence shown here is derived from an EMBL/GenBank/DDBJ whole genome shotgun (WGS) entry which is preliminary data.</text>
</comment>
<dbReference type="EMBL" id="JBHTCF010000001">
    <property type="protein sequence ID" value="MFC7303179.1"/>
    <property type="molecule type" value="Genomic_DNA"/>
</dbReference>
<evidence type="ECO:0000313" key="2">
    <source>
        <dbReference type="EMBL" id="MFC7303179.1"/>
    </source>
</evidence>
<reference evidence="3" key="1">
    <citation type="journal article" date="2019" name="Int. J. Syst. Evol. Microbiol.">
        <title>The Global Catalogue of Microorganisms (GCM) 10K type strain sequencing project: providing services to taxonomists for standard genome sequencing and annotation.</title>
        <authorList>
            <consortium name="The Broad Institute Genomics Platform"/>
            <consortium name="The Broad Institute Genome Sequencing Center for Infectious Disease"/>
            <person name="Wu L."/>
            <person name="Ma J."/>
        </authorList>
    </citation>
    <scope>NUCLEOTIDE SEQUENCE [LARGE SCALE GENOMIC DNA]</scope>
    <source>
        <strain evidence="3">SYNS20</strain>
    </source>
</reference>
<proteinExistence type="predicted"/>
<name>A0ABW2JBV7_9ACTN</name>
<keyword evidence="3" id="KW-1185">Reference proteome</keyword>